<dbReference type="PRINTS" id="PR01036">
    <property type="entry name" value="TCRTETB"/>
</dbReference>
<feature type="transmembrane region" description="Helical" evidence="8">
    <location>
        <begin position="153"/>
        <end position="175"/>
    </location>
</feature>
<feature type="transmembrane region" description="Helical" evidence="8">
    <location>
        <begin position="282"/>
        <end position="303"/>
    </location>
</feature>
<dbReference type="InterPro" id="IPR011701">
    <property type="entry name" value="MFS"/>
</dbReference>
<dbReference type="InterPro" id="IPR036259">
    <property type="entry name" value="MFS_trans_sf"/>
</dbReference>
<evidence type="ECO:0000259" key="9">
    <source>
        <dbReference type="PROSITE" id="PS50850"/>
    </source>
</evidence>
<reference evidence="10 11" key="1">
    <citation type="submission" date="2020-04" db="EMBL/GenBank/DDBJ databases">
        <title>Paraburkholderia sp. RP-4-7 isolated from soil.</title>
        <authorList>
            <person name="Dahal R.H."/>
        </authorList>
    </citation>
    <scope>NUCLEOTIDE SEQUENCE [LARGE SCALE GENOMIC DNA]</scope>
    <source>
        <strain evidence="10 11">RP-4-7</strain>
    </source>
</reference>
<dbReference type="GO" id="GO:0005886">
    <property type="term" value="C:plasma membrane"/>
    <property type="evidence" value="ECO:0007669"/>
    <property type="project" value="UniProtKB-SubCell"/>
</dbReference>
<feature type="transmembrane region" description="Helical" evidence="8">
    <location>
        <begin position="181"/>
        <end position="202"/>
    </location>
</feature>
<accession>A0A848ILW0</accession>
<feature type="transmembrane region" description="Helical" evidence="8">
    <location>
        <begin position="28"/>
        <end position="47"/>
    </location>
</feature>
<sequence length="489" mass="51830">MSTPPTLPASAPAGPATTSAPSARSLTVMLWLVATGFFMQTLDSTIVNTALPAMATSLGELPLRMQSVVIAYSLTMAVMIPVSGWLADKLGTRLVFLSAILVFAVGSLLCANAHTLNQLVIFRIVQGVGGAMLLPVGRLAVLRTFPAERYLAALSFVAIPGLIGPLIGPTLGGWLVKIASWHWIFLINVPVGIVGCIATFIFMPDSRNEHTGKFDLKGYLLLIFGMVAISFALDGRTEFGIQHATVLVLLILSLACFVAYGLHAVREPEPIFSLDLFKIHTFSVGLLGNLFARIGSGAMPYLIPLLLQVSLGYSAFEAGMMMLPVAAAGMAAKRLVTTLIIKYSYRRVLIVNTVLVGLTMASFALTTAGQPLWLRLVQLAFFGGVNSMQFTAMNTLTLKDLGTGGASSGNSLFSLVQMLSMSLGVTVAGAMLATFTGLLPRVTAANSLPAFHATFLCVGIITAGSSWIFAQLSPDIRTPAKKTDPSERT</sequence>
<dbReference type="RefSeq" id="WP_169489059.1">
    <property type="nucleotide sequence ID" value="NZ_JABBGJ010000038.1"/>
</dbReference>
<dbReference type="Pfam" id="PF07690">
    <property type="entry name" value="MFS_1"/>
    <property type="match status" value="1"/>
</dbReference>
<evidence type="ECO:0000256" key="1">
    <source>
        <dbReference type="ARBA" id="ARBA00004651"/>
    </source>
</evidence>
<dbReference type="NCBIfam" id="TIGR00711">
    <property type="entry name" value="efflux_EmrB"/>
    <property type="match status" value="1"/>
</dbReference>
<dbReference type="AlphaFoldDB" id="A0A848ILW0"/>
<dbReference type="SUPFAM" id="SSF103473">
    <property type="entry name" value="MFS general substrate transporter"/>
    <property type="match status" value="1"/>
</dbReference>
<feature type="transmembrane region" description="Helical" evidence="8">
    <location>
        <begin position="348"/>
        <end position="366"/>
    </location>
</feature>
<evidence type="ECO:0000256" key="2">
    <source>
        <dbReference type="ARBA" id="ARBA00022448"/>
    </source>
</evidence>
<organism evidence="10 11">
    <name type="scientific">Paraburkholderia polaris</name>
    <dbReference type="NCBI Taxonomy" id="2728848"/>
    <lineage>
        <taxon>Bacteria</taxon>
        <taxon>Pseudomonadati</taxon>
        <taxon>Pseudomonadota</taxon>
        <taxon>Betaproteobacteria</taxon>
        <taxon>Burkholderiales</taxon>
        <taxon>Burkholderiaceae</taxon>
        <taxon>Paraburkholderia</taxon>
    </lineage>
</organism>
<evidence type="ECO:0000256" key="4">
    <source>
        <dbReference type="ARBA" id="ARBA00022692"/>
    </source>
</evidence>
<comment type="caution">
    <text evidence="10">The sequence shown here is derived from an EMBL/GenBank/DDBJ whole genome shotgun (WGS) entry which is preliminary data.</text>
</comment>
<dbReference type="Gene3D" id="1.20.1250.20">
    <property type="entry name" value="MFS general substrate transporter like domains"/>
    <property type="match status" value="1"/>
</dbReference>
<proteinExistence type="predicted"/>
<evidence type="ECO:0000313" key="10">
    <source>
        <dbReference type="EMBL" id="NMM02250.1"/>
    </source>
</evidence>
<dbReference type="EMBL" id="JABBGJ010000038">
    <property type="protein sequence ID" value="NMM02250.1"/>
    <property type="molecule type" value="Genomic_DNA"/>
</dbReference>
<evidence type="ECO:0000313" key="11">
    <source>
        <dbReference type="Proteomes" id="UP000544134"/>
    </source>
</evidence>
<dbReference type="Proteomes" id="UP000544134">
    <property type="component" value="Unassembled WGS sequence"/>
</dbReference>
<feature type="region of interest" description="Disordered" evidence="7">
    <location>
        <begin position="1"/>
        <end position="20"/>
    </location>
</feature>
<dbReference type="PROSITE" id="PS50850">
    <property type="entry name" value="MFS"/>
    <property type="match status" value="1"/>
</dbReference>
<dbReference type="Gene3D" id="1.20.1720.10">
    <property type="entry name" value="Multidrug resistance protein D"/>
    <property type="match status" value="1"/>
</dbReference>
<keyword evidence="6 8" id="KW-0472">Membrane</keyword>
<evidence type="ECO:0000256" key="5">
    <source>
        <dbReference type="ARBA" id="ARBA00022989"/>
    </source>
</evidence>
<feature type="transmembrane region" description="Helical" evidence="8">
    <location>
        <begin position="412"/>
        <end position="438"/>
    </location>
</feature>
<feature type="transmembrane region" description="Helical" evidence="8">
    <location>
        <begin position="67"/>
        <end position="87"/>
    </location>
</feature>
<feature type="domain" description="Major facilitator superfamily (MFS) profile" evidence="9">
    <location>
        <begin position="29"/>
        <end position="477"/>
    </location>
</feature>
<evidence type="ECO:0000256" key="7">
    <source>
        <dbReference type="SAM" id="MobiDB-lite"/>
    </source>
</evidence>
<feature type="transmembrane region" description="Helical" evidence="8">
    <location>
        <begin position="450"/>
        <end position="472"/>
    </location>
</feature>
<keyword evidence="4 8" id="KW-0812">Transmembrane</keyword>
<feature type="transmembrane region" description="Helical" evidence="8">
    <location>
        <begin position="120"/>
        <end position="141"/>
    </location>
</feature>
<dbReference type="GO" id="GO:0022857">
    <property type="term" value="F:transmembrane transporter activity"/>
    <property type="evidence" value="ECO:0007669"/>
    <property type="project" value="InterPro"/>
</dbReference>
<evidence type="ECO:0000256" key="3">
    <source>
        <dbReference type="ARBA" id="ARBA00022475"/>
    </source>
</evidence>
<dbReference type="InterPro" id="IPR004638">
    <property type="entry name" value="EmrB-like"/>
</dbReference>
<name>A0A848ILW0_9BURK</name>
<dbReference type="NCBIfam" id="NF007799">
    <property type="entry name" value="PRK10504.1"/>
    <property type="match status" value="1"/>
</dbReference>
<keyword evidence="11" id="KW-1185">Reference proteome</keyword>
<comment type="subcellular location">
    <subcellularLocation>
        <location evidence="1">Cell membrane</location>
        <topology evidence="1">Multi-pass membrane protein</topology>
    </subcellularLocation>
</comment>
<protein>
    <submittedName>
        <fullName evidence="10">Multidrug transporter subunit MdtD</fullName>
    </submittedName>
</protein>
<dbReference type="PANTHER" id="PTHR42718">
    <property type="entry name" value="MAJOR FACILITATOR SUPERFAMILY MULTIDRUG TRANSPORTER MFSC"/>
    <property type="match status" value="1"/>
</dbReference>
<dbReference type="InterPro" id="IPR020846">
    <property type="entry name" value="MFS_dom"/>
</dbReference>
<feature type="transmembrane region" description="Helical" evidence="8">
    <location>
        <begin position="372"/>
        <end position="392"/>
    </location>
</feature>
<feature type="transmembrane region" description="Helical" evidence="8">
    <location>
        <begin position="214"/>
        <end position="233"/>
    </location>
</feature>
<evidence type="ECO:0000256" key="8">
    <source>
        <dbReference type="SAM" id="Phobius"/>
    </source>
</evidence>
<keyword evidence="2" id="KW-0813">Transport</keyword>
<gene>
    <name evidence="10" type="primary">mdtD</name>
    <name evidence="10" type="ORF">HHL24_30535</name>
</gene>
<dbReference type="PANTHER" id="PTHR42718:SF46">
    <property type="entry name" value="BLR6921 PROTEIN"/>
    <property type="match status" value="1"/>
</dbReference>
<keyword evidence="5 8" id="KW-1133">Transmembrane helix</keyword>
<feature type="transmembrane region" description="Helical" evidence="8">
    <location>
        <begin position="315"/>
        <end position="336"/>
    </location>
</feature>
<feature type="transmembrane region" description="Helical" evidence="8">
    <location>
        <begin position="239"/>
        <end position="262"/>
    </location>
</feature>
<dbReference type="CDD" id="cd17503">
    <property type="entry name" value="MFS_LmrB_MDR_like"/>
    <property type="match status" value="1"/>
</dbReference>
<feature type="transmembrane region" description="Helical" evidence="8">
    <location>
        <begin position="94"/>
        <end position="114"/>
    </location>
</feature>
<evidence type="ECO:0000256" key="6">
    <source>
        <dbReference type="ARBA" id="ARBA00023136"/>
    </source>
</evidence>
<keyword evidence="3" id="KW-1003">Cell membrane</keyword>